<feature type="region of interest" description="Disordered" evidence="1">
    <location>
        <begin position="1"/>
        <end position="47"/>
    </location>
</feature>
<organism evidence="3 4">
    <name type="scientific">Phytophthora rubi</name>
    <dbReference type="NCBI Taxonomy" id="129364"/>
    <lineage>
        <taxon>Eukaryota</taxon>
        <taxon>Sar</taxon>
        <taxon>Stramenopiles</taxon>
        <taxon>Oomycota</taxon>
        <taxon>Peronosporomycetes</taxon>
        <taxon>Peronosporales</taxon>
        <taxon>Peronosporaceae</taxon>
        <taxon>Phytophthora</taxon>
    </lineage>
</organism>
<dbReference type="Pfam" id="PF07727">
    <property type="entry name" value="RVT_2"/>
    <property type="match status" value="1"/>
</dbReference>
<evidence type="ECO:0000313" key="4">
    <source>
        <dbReference type="Proteomes" id="UP000435112"/>
    </source>
</evidence>
<evidence type="ECO:0000259" key="2">
    <source>
        <dbReference type="Pfam" id="PF07727"/>
    </source>
</evidence>
<dbReference type="InterPro" id="IPR013103">
    <property type="entry name" value="RVT_2"/>
</dbReference>
<evidence type="ECO:0000256" key="1">
    <source>
        <dbReference type="SAM" id="MobiDB-lite"/>
    </source>
</evidence>
<proteinExistence type="predicted"/>
<dbReference type="AlphaFoldDB" id="A0A6A3GI85"/>
<name>A0A6A3GI85_9STRA</name>
<sequence length="272" mass="30322">MQTAGPHPDQGVSRSVGGQDSSDAASNEAADGDVEMDDAGASFGDPADLLGRLSTYAGFIDNDSEDDDDEADGWRGEASRAATSFRRSTRIRRPNVRLQDYEVEIPASLVIEAVNILMEPQSVDEAMQGPDAEKWIEALEKEYYDLMRNNAWVLVERPKGKKILGSKWVFVRKRNHKGEVVRHRARITIKGCQQEYGVNFWETYAPVVSHESVKLVLLLALHYGLLCEHVDFVTAFLNGPLGEDVEIYMEMPDYFNDGSGRNAGQVLAILWL</sequence>
<protein>
    <recommendedName>
        <fullName evidence="2">Reverse transcriptase Ty1/copia-type domain-containing protein</fullName>
    </recommendedName>
</protein>
<dbReference type="EMBL" id="QXFU01008186">
    <property type="protein sequence ID" value="KAE8956953.1"/>
    <property type="molecule type" value="Genomic_DNA"/>
</dbReference>
<comment type="caution">
    <text evidence="3">The sequence shown here is derived from an EMBL/GenBank/DDBJ whole genome shotgun (WGS) entry which is preliminary data.</text>
</comment>
<accession>A0A6A3GI85</accession>
<reference evidence="3 4" key="1">
    <citation type="submission" date="2018-09" db="EMBL/GenBank/DDBJ databases">
        <title>Genomic investigation of the strawberry pathogen Phytophthora fragariae indicates pathogenicity is determined by transcriptional variation in three key races.</title>
        <authorList>
            <person name="Adams T.M."/>
            <person name="Armitage A.D."/>
            <person name="Sobczyk M.K."/>
            <person name="Bates H.J."/>
            <person name="Dunwell J.M."/>
            <person name="Nellist C.F."/>
            <person name="Harrison R.J."/>
        </authorList>
    </citation>
    <scope>NUCLEOTIDE SEQUENCE [LARGE SCALE GENOMIC DNA]</scope>
    <source>
        <strain evidence="3 4">SCRP324</strain>
    </source>
</reference>
<dbReference type="Proteomes" id="UP000435112">
    <property type="component" value="Unassembled WGS sequence"/>
</dbReference>
<feature type="domain" description="Reverse transcriptase Ty1/copia-type" evidence="2">
    <location>
        <begin position="149"/>
        <end position="257"/>
    </location>
</feature>
<feature type="region of interest" description="Disordered" evidence="1">
    <location>
        <begin position="64"/>
        <end position="86"/>
    </location>
</feature>
<gene>
    <name evidence="3" type="ORF">PR002_g31318</name>
</gene>
<feature type="compositionally biased region" description="Low complexity" evidence="1">
    <location>
        <begin position="20"/>
        <end position="29"/>
    </location>
</feature>
<evidence type="ECO:0000313" key="3">
    <source>
        <dbReference type="EMBL" id="KAE8956953.1"/>
    </source>
</evidence>
<dbReference type="OrthoDB" id="129173at2759"/>